<evidence type="ECO:0000256" key="1">
    <source>
        <dbReference type="ARBA" id="ARBA00004167"/>
    </source>
</evidence>
<dbReference type="EMBL" id="JAENIL010000028">
    <property type="protein sequence ID" value="MBK1878306.1"/>
    <property type="molecule type" value="Genomic_DNA"/>
</dbReference>
<organism evidence="9 10">
    <name type="scientific">Pelagicoccus mobilis</name>
    <dbReference type="NCBI Taxonomy" id="415221"/>
    <lineage>
        <taxon>Bacteria</taxon>
        <taxon>Pseudomonadati</taxon>
        <taxon>Verrucomicrobiota</taxon>
        <taxon>Opitutia</taxon>
        <taxon>Puniceicoccales</taxon>
        <taxon>Pelagicoccaceae</taxon>
        <taxon>Pelagicoccus</taxon>
    </lineage>
</organism>
<dbReference type="Proteomes" id="UP000617628">
    <property type="component" value="Unassembled WGS sequence"/>
</dbReference>
<comment type="function">
    <text evidence="6">HflC and HflK could encode or regulate a protease.</text>
</comment>
<evidence type="ECO:0000256" key="5">
    <source>
        <dbReference type="ARBA" id="ARBA00023136"/>
    </source>
</evidence>
<evidence type="ECO:0000256" key="6">
    <source>
        <dbReference type="RuleBase" id="RU364113"/>
    </source>
</evidence>
<keyword evidence="3 6" id="KW-0812">Transmembrane</keyword>
<comment type="caution">
    <text evidence="9">The sequence shown here is derived from an EMBL/GenBank/DDBJ whole genome shotgun (WGS) entry which is preliminary data.</text>
</comment>
<feature type="domain" description="Band 7" evidence="8">
    <location>
        <begin position="38"/>
        <end position="221"/>
    </location>
</feature>
<evidence type="ECO:0000256" key="2">
    <source>
        <dbReference type="ARBA" id="ARBA00006971"/>
    </source>
</evidence>
<accession>A0A934RXD7</accession>
<evidence type="ECO:0000313" key="10">
    <source>
        <dbReference type="Proteomes" id="UP000617628"/>
    </source>
</evidence>
<keyword evidence="9" id="KW-0378">Hydrolase</keyword>
<dbReference type="InterPro" id="IPR001107">
    <property type="entry name" value="Band_7"/>
</dbReference>
<comment type="similarity">
    <text evidence="2 6">Belongs to the band 7/mec-2 family. HflK subfamily.</text>
</comment>
<dbReference type="GO" id="GO:0006508">
    <property type="term" value="P:proteolysis"/>
    <property type="evidence" value="ECO:0007669"/>
    <property type="project" value="UniProtKB-KW"/>
</dbReference>
<comment type="subcellular location">
    <subcellularLocation>
        <location evidence="1">Membrane</location>
        <topology evidence="1">Single-pass membrane protein</topology>
    </subcellularLocation>
</comment>
<dbReference type="CDD" id="cd03404">
    <property type="entry name" value="SPFH_HflK"/>
    <property type="match status" value="1"/>
</dbReference>
<dbReference type="AlphaFoldDB" id="A0A934RXD7"/>
<dbReference type="InterPro" id="IPR010201">
    <property type="entry name" value="HflK"/>
</dbReference>
<keyword evidence="4 6" id="KW-1133">Transmembrane helix</keyword>
<dbReference type="PANTHER" id="PTHR43327:SF2">
    <property type="entry name" value="MODULATOR OF FTSH PROTEASE HFLK"/>
    <property type="match status" value="1"/>
</dbReference>
<evidence type="ECO:0000256" key="4">
    <source>
        <dbReference type="ARBA" id="ARBA00022989"/>
    </source>
</evidence>
<dbReference type="GO" id="GO:0008233">
    <property type="term" value="F:peptidase activity"/>
    <property type="evidence" value="ECO:0007669"/>
    <property type="project" value="UniProtKB-KW"/>
</dbReference>
<reference evidence="9" key="1">
    <citation type="submission" date="2021-01" db="EMBL/GenBank/DDBJ databases">
        <title>Modified the classification status of verrucomicrobia.</title>
        <authorList>
            <person name="Feng X."/>
        </authorList>
    </citation>
    <scope>NUCLEOTIDE SEQUENCE</scope>
    <source>
        <strain evidence="9">KCTC 13126</strain>
    </source>
</reference>
<dbReference type="InterPro" id="IPR050710">
    <property type="entry name" value="Band7/mec-2_domain"/>
</dbReference>
<dbReference type="SMART" id="SM00244">
    <property type="entry name" value="PHB"/>
    <property type="match status" value="1"/>
</dbReference>
<feature type="region of interest" description="Disordered" evidence="7">
    <location>
        <begin position="90"/>
        <end position="113"/>
    </location>
</feature>
<dbReference type="Pfam" id="PF01145">
    <property type="entry name" value="Band_7"/>
    <property type="match status" value="1"/>
</dbReference>
<dbReference type="InterPro" id="IPR036013">
    <property type="entry name" value="Band_7/SPFH_dom_sf"/>
</dbReference>
<dbReference type="Gene3D" id="3.30.479.30">
    <property type="entry name" value="Band 7 domain"/>
    <property type="match status" value="1"/>
</dbReference>
<proteinExistence type="inferred from homology"/>
<feature type="transmembrane region" description="Helical" evidence="6">
    <location>
        <begin position="20"/>
        <end position="41"/>
    </location>
</feature>
<dbReference type="GO" id="GO:0016020">
    <property type="term" value="C:membrane"/>
    <property type="evidence" value="ECO:0007669"/>
    <property type="project" value="UniProtKB-SubCell"/>
</dbReference>
<gene>
    <name evidence="9" type="primary">hflK</name>
    <name evidence="9" type="ORF">JIN87_15605</name>
</gene>
<evidence type="ECO:0000256" key="3">
    <source>
        <dbReference type="ARBA" id="ARBA00022692"/>
    </source>
</evidence>
<protein>
    <recommendedName>
        <fullName evidence="6">Protein HflK</fullName>
    </recommendedName>
</protein>
<dbReference type="SUPFAM" id="SSF117892">
    <property type="entry name" value="Band 7/SPFH domain"/>
    <property type="match status" value="1"/>
</dbReference>
<name>A0A934RXD7_9BACT</name>
<keyword evidence="5 6" id="KW-0472">Membrane</keyword>
<keyword evidence="10" id="KW-1185">Reference proteome</keyword>
<sequence>MAERIEINVPDGFKNMKGQFGGIFGVVILALLVWAGFSSVYTVPAESQGVVLRFGEYLETKDPGLQFKLPFGVDSVLVVPVQRQLKQEFGFGSSGATNPSQYARSRSEQSAERSMVTGDLNAASVEWNLQYRIEDPKQFLFKVRDPEDTLRDISESVMRTVVGDRTVDEVITIGRQEISIVALEMMQNLVDKYELGLRIDLVELQNVNPPDQVRPSFNEVNQAQQERENLINVANGEYNKVIPRARGLANQSIQEAEGYALKRVNEAEGDVARFEAMLVEYVKAPEVTKRRIYLETMQKVVSGIDKKIVLDSDASSVLPLLQLNQNQ</sequence>
<keyword evidence="9" id="KW-0645">Protease</keyword>
<comment type="subunit">
    <text evidence="6">HflC and HflK may interact to form a multimeric complex.</text>
</comment>
<evidence type="ECO:0000313" key="9">
    <source>
        <dbReference type="EMBL" id="MBK1878306.1"/>
    </source>
</evidence>
<evidence type="ECO:0000256" key="7">
    <source>
        <dbReference type="SAM" id="MobiDB-lite"/>
    </source>
</evidence>
<dbReference type="PANTHER" id="PTHR43327">
    <property type="entry name" value="STOMATIN-LIKE PROTEIN 2, MITOCHONDRIAL"/>
    <property type="match status" value="1"/>
</dbReference>
<dbReference type="NCBIfam" id="TIGR01933">
    <property type="entry name" value="hflK"/>
    <property type="match status" value="1"/>
</dbReference>
<evidence type="ECO:0000259" key="8">
    <source>
        <dbReference type="SMART" id="SM00244"/>
    </source>
</evidence>